<dbReference type="STRING" id="1608583.BN1356_01853"/>
<evidence type="ECO:0000256" key="1">
    <source>
        <dbReference type="SAM" id="Phobius"/>
    </source>
</evidence>
<keyword evidence="1" id="KW-0812">Transmembrane</keyword>
<feature type="transmembrane region" description="Helical" evidence="1">
    <location>
        <begin position="12"/>
        <end position="30"/>
    </location>
</feature>
<evidence type="ECO:0000313" key="3">
    <source>
        <dbReference type="Proteomes" id="UP000198604"/>
    </source>
</evidence>
<dbReference type="Proteomes" id="UP000198604">
    <property type="component" value="Unassembled WGS sequence"/>
</dbReference>
<gene>
    <name evidence="2" type="ORF">BN1356_01853</name>
</gene>
<feature type="transmembrane region" description="Helical" evidence="1">
    <location>
        <begin position="125"/>
        <end position="151"/>
    </location>
</feature>
<dbReference type="EMBL" id="CTEN01000004">
    <property type="protein sequence ID" value="CQR25506.1"/>
    <property type="molecule type" value="Genomic_DNA"/>
</dbReference>
<dbReference type="OrthoDB" id="9813051at2"/>
<keyword evidence="1" id="KW-0472">Membrane</keyword>
<dbReference type="AlphaFoldDB" id="A0A0E3WFH1"/>
<keyword evidence="3" id="KW-1185">Reference proteome</keyword>
<accession>A0A0E3WFH1</accession>
<sequence length="214" mass="25194">MKTKFQHFSSVLTILSAAILLTIYLAWIFYPLEIKFLDLEKVVYMKAEEILYNYNILLNYLTNPFQQVLDMPSFSSSPDGLHHFQQVKWIFHLVQALFLFSLPGSIAFFKGVLQKGYGDLYRKTYIWMAIIPLLLGAIGLLIGFNAFFTLFHQILFVGDSTWLFNPNTDPVIYILPEIFFLHCFVLFFLLYEAFTNLVLLYIRKKRKKRNFVNQ</sequence>
<evidence type="ECO:0000313" key="2">
    <source>
        <dbReference type="EMBL" id="CQR25506.1"/>
    </source>
</evidence>
<keyword evidence="1" id="KW-1133">Transmembrane helix</keyword>
<reference evidence="3" key="1">
    <citation type="submission" date="2015-03" db="EMBL/GenBank/DDBJ databases">
        <authorList>
            <person name="Urmite Genomes"/>
        </authorList>
    </citation>
    <scope>NUCLEOTIDE SEQUENCE [LARGE SCALE GENOMIC DNA]</scope>
    <source>
        <strain evidence="3">FF10</strain>
    </source>
</reference>
<protein>
    <submittedName>
        <fullName evidence="2">Membrane protein</fullName>
    </submittedName>
</protein>
<proteinExistence type="predicted"/>
<dbReference type="Pfam" id="PF07314">
    <property type="entry name" value="Lit"/>
    <property type="match status" value="1"/>
</dbReference>
<dbReference type="InterPro" id="IPR010178">
    <property type="entry name" value="Lit"/>
</dbReference>
<feature type="transmembrane region" description="Helical" evidence="1">
    <location>
        <begin position="171"/>
        <end position="202"/>
    </location>
</feature>
<dbReference type="RefSeq" id="WP_093651054.1">
    <property type="nucleotide sequence ID" value="NZ_CTEN01000004.1"/>
</dbReference>
<name>A0A0E3WFH1_9STRE</name>
<dbReference type="NCBIfam" id="TIGR01906">
    <property type="entry name" value="integ_TIGR01906"/>
    <property type="match status" value="1"/>
</dbReference>
<organism evidence="2 3">
    <name type="scientific">Streptococcus varani</name>
    <dbReference type="NCBI Taxonomy" id="1608583"/>
    <lineage>
        <taxon>Bacteria</taxon>
        <taxon>Bacillati</taxon>
        <taxon>Bacillota</taxon>
        <taxon>Bacilli</taxon>
        <taxon>Lactobacillales</taxon>
        <taxon>Streptococcaceae</taxon>
        <taxon>Streptococcus</taxon>
    </lineage>
</organism>
<feature type="transmembrane region" description="Helical" evidence="1">
    <location>
        <begin position="89"/>
        <end position="113"/>
    </location>
</feature>